<sequence length="183" mass="21436">MKSLRHLSQKTTEEKTTINLKWVEEFEQFIQELNEINQVICKIQKILKYNGLSKDTVKECNQLLDEISNEKGIIFKERLRNYFTDQLELMPTSDKILCTSDIIESSFGKYKNYISDNPMAGITNLALCISAFTSNLDEFELKEALEKTSMSDIKNWTDENIGTTLLKKRREFFSDQKVERRII</sequence>
<gene>
    <name evidence="1" type="ORF">MSIBF_A900004</name>
</gene>
<protein>
    <recommendedName>
        <fullName evidence="2">Transposase</fullName>
    </recommendedName>
</protein>
<dbReference type="AlphaFoldDB" id="A0A098EG31"/>
<evidence type="ECO:0000313" key="1">
    <source>
        <dbReference type="EMBL" id="CEG14020.1"/>
    </source>
</evidence>
<name>A0A098EG31_9ZZZZ</name>
<accession>A0A098EG31</accession>
<proteinExistence type="predicted"/>
<organism evidence="1">
    <name type="scientific">groundwater metagenome</name>
    <dbReference type="NCBI Taxonomy" id="717931"/>
    <lineage>
        <taxon>unclassified sequences</taxon>
        <taxon>metagenomes</taxon>
        <taxon>ecological metagenomes</taxon>
    </lineage>
</organism>
<reference evidence="1" key="1">
    <citation type="submission" date="2014-09" db="EMBL/GenBank/DDBJ databases">
        <authorList>
            <person name="Probst J Alexander"/>
        </authorList>
    </citation>
    <scope>NUCLEOTIDE SEQUENCE</scope>
</reference>
<dbReference type="EMBL" id="CCXY01000458">
    <property type="protein sequence ID" value="CEG14020.1"/>
    <property type="molecule type" value="Genomic_DNA"/>
</dbReference>
<evidence type="ECO:0008006" key="2">
    <source>
        <dbReference type="Google" id="ProtNLM"/>
    </source>
</evidence>